<dbReference type="OrthoDB" id="409189at2759"/>
<evidence type="ECO:0000313" key="2">
    <source>
        <dbReference type="EMBL" id="EER00527.1"/>
    </source>
</evidence>
<protein>
    <submittedName>
        <fullName evidence="2">Uncharacterized protein</fullName>
    </submittedName>
</protein>
<keyword evidence="1" id="KW-0812">Transmembrane</keyword>
<accession>C5LRW5</accession>
<evidence type="ECO:0000256" key="1">
    <source>
        <dbReference type="SAM" id="Phobius"/>
    </source>
</evidence>
<gene>
    <name evidence="2" type="ORF">Pmar_PMAR025748</name>
</gene>
<name>C5LRW5_PERM5</name>
<dbReference type="AlphaFoldDB" id="C5LRW5"/>
<keyword evidence="3" id="KW-1185">Reference proteome</keyword>
<keyword evidence="1" id="KW-0472">Membrane</keyword>
<dbReference type="GeneID" id="9043602"/>
<reference evidence="2 3" key="1">
    <citation type="submission" date="2008-07" db="EMBL/GenBank/DDBJ databases">
        <authorList>
            <person name="El-Sayed N."/>
            <person name="Caler E."/>
            <person name="Inman J."/>
            <person name="Amedeo P."/>
            <person name="Hass B."/>
            <person name="Wortman J."/>
        </authorList>
    </citation>
    <scope>NUCLEOTIDE SEQUENCE [LARGE SCALE GENOMIC DNA]</scope>
    <source>
        <strain evidence="3">ATCC 50983 / TXsc</strain>
    </source>
</reference>
<dbReference type="EMBL" id="GG684988">
    <property type="protein sequence ID" value="EER00527.1"/>
    <property type="molecule type" value="Genomic_DNA"/>
</dbReference>
<dbReference type="RefSeq" id="XP_002767809.1">
    <property type="nucleotide sequence ID" value="XM_002767763.1"/>
</dbReference>
<keyword evidence="1" id="KW-1133">Transmembrane helix</keyword>
<sequence>MTTLSESSVERVLKICDEVSKDVGMETTPFVVDWYNDFRIEVAPELPQLIEVSGRNRLGVICISNKNFFRGAVLEAYSERSRDGEKVGGKFDFVSEGSDFIGRKLKPLLVEELSCEDHIVTVMNVQSLGQVAGLDMHLSPEFLQEGPEKTEWEVEVREAMHDVRDKDLWGSAYDKVLPLNLHPKYGGWYAYRLVIVIDLECVQEIIQEPIRLPRRGILTVFFPLIAVVASSACASGLLTYVVWTSVSQKYVYFHFGVGLVAFFTTVATLAIPKLFNNWQMLYSPIVGGYLIAAATGRRQGWIWTVSAMVSWVLHLRKKWLLRLEEEEWGSCRLSLGVYC</sequence>
<proteinExistence type="predicted"/>
<feature type="transmembrane region" description="Helical" evidence="1">
    <location>
        <begin position="250"/>
        <end position="271"/>
    </location>
</feature>
<organism evidence="3">
    <name type="scientific">Perkinsus marinus (strain ATCC 50983 / TXsc)</name>
    <dbReference type="NCBI Taxonomy" id="423536"/>
    <lineage>
        <taxon>Eukaryota</taxon>
        <taxon>Sar</taxon>
        <taxon>Alveolata</taxon>
        <taxon>Perkinsozoa</taxon>
        <taxon>Perkinsea</taxon>
        <taxon>Perkinsida</taxon>
        <taxon>Perkinsidae</taxon>
        <taxon>Perkinsus</taxon>
    </lineage>
</organism>
<evidence type="ECO:0000313" key="3">
    <source>
        <dbReference type="Proteomes" id="UP000007800"/>
    </source>
</evidence>
<feature type="transmembrane region" description="Helical" evidence="1">
    <location>
        <begin position="217"/>
        <end position="238"/>
    </location>
</feature>
<dbReference type="Proteomes" id="UP000007800">
    <property type="component" value="Unassembled WGS sequence"/>
</dbReference>
<dbReference type="InParanoid" id="C5LRW5"/>